<protein>
    <submittedName>
        <fullName evidence="2">Uncharacterized protein</fullName>
    </submittedName>
</protein>
<evidence type="ECO:0000313" key="2">
    <source>
        <dbReference type="EMBL" id="KAJ5396905.1"/>
    </source>
</evidence>
<dbReference type="GeneID" id="81368635"/>
<reference evidence="2" key="1">
    <citation type="submission" date="2022-12" db="EMBL/GenBank/DDBJ databases">
        <authorList>
            <person name="Petersen C."/>
        </authorList>
    </citation>
    <scope>NUCLEOTIDE SEQUENCE</scope>
    <source>
        <strain evidence="2">IBT 29677</strain>
    </source>
</reference>
<name>A0A9W9W1E6_9EURO</name>
<dbReference type="EMBL" id="JAPZBU010000006">
    <property type="protein sequence ID" value="KAJ5396905.1"/>
    <property type="molecule type" value="Genomic_DNA"/>
</dbReference>
<sequence length="180" mass="19769">MTTDLSSGRPVKVKLTVATNGPGSTLRNKVQIVVSLLNLRDTTKKKAEARKALKGAANKADDDGDNDGDGDDEPDTKLPPLHFSHASSSIDTSLYDDQDIVPSDQPVVEFIFDLDTQASFDRISQLTSSMAPDLSDLDDTYDSESVEKLRLLWYFARYVVFMITVLGRAADEGFHPQLSD</sequence>
<comment type="caution">
    <text evidence="2">The sequence shown here is derived from an EMBL/GenBank/DDBJ whole genome shotgun (WGS) entry which is preliminary data.</text>
</comment>
<accession>A0A9W9W1E6</accession>
<dbReference type="Proteomes" id="UP001147747">
    <property type="component" value="Unassembled WGS sequence"/>
</dbReference>
<dbReference type="AlphaFoldDB" id="A0A9W9W1E6"/>
<keyword evidence="3" id="KW-1185">Reference proteome</keyword>
<dbReference type="RefSeq" id="XP_056488957.1">
    <property type="nucleotide sequence ID" value="XM_056629655.1"/>
</dbReference>
<feature type="region of interest" description="Disordered" evidence="1">
    <location>
        <begin position="50"/>
        <end position="85"/>
    </location>
</feature>
<feature type="compositionally biased region" description="Acidic residues" evidence="1">
    <location>
        <begin position="62"/>
        <end position="74"/>
    </location>
</feature>
<proteinExistence type="predicted"/>
<dbReference type="OrthoDB" id="4357959at2759"/>
<gene>
    <name evidence="2" type="ORF">N7509_005018</name>
</gene>
<evidence type="ECO:0000313" key="3">
    <source>
        <dbReference type="Proteomes" id="UP001147747"/>
    </source>
</evidence>
<reference evidence="2" key="2">
    <citation type="journal article" date="2023" name="IMA Fungus">
        <title>Comparative genomic study of the Penicillium genus elucidates a diverse pangenome and 15 lateral gene transfer events.</title>
        <authorList>
            <person name="Petersen C."/>
            <person name="Sorensen T."/>
            <person name="Nielsen M.R."/>
            <person name="Sondergaard T.E."/>
            <person name="Sorensen J.L."/>
            <person name="Fitzpatrick D.A."/>
            <person name="Frisvad J.C."/>
            <person name="Nielsen K.L."/>
        </authorList>
    </citation>
    <scope>NUCLEOTIDE SEQUENCE</scope>
    <source>
        <strain evidence="2">IBT 29677</strain>
    </source>
</reference>
<evidence type="ECO:0000256" key="1">
    <source>
        <dbReference type="SAM" id="MobiDB-lite"/>
    </source>
</evidence>
<organism evidence="2 3">
    <name type="scientific">Penicillium cosmopolitanum</name>
    <dbReference type="NCBI Taxonomy" id="1131564"/>
    <lineage>
        <taxon>Eukaryota</taxon>
        <taxon>Fungi</taxon>
        <taxon>Dikarya</taxon>
        <taxon>Ascomycota</taxon>
        <taxon>Pezizomycotina</taxon>
        <taxon>Eurotiomycetes</taxon>
        <taxon>Eurotiomycetidae</taxon>
        <taxon>Eurotiales</taxon>
        <taxon>Aspergillaceae</taxon>
        <taxon>Penicillium</taxon>
    </lineage>
</organism>